<proteinExistence type="predicted"/>
<reference evidence="1 2" key="1">
    <citation type="journal article" date="2022" name="New Phytol.">
        <title>Ecological generalism drives hyperdiversity of secondary metabolite gene clusters in xylarialean endophytes.</title>
        <authorList>
            <person name="Franco M.E.E."/>
            <person name="Wisecaver J.H."/>
            <person name="Arnold A.E."/>
            <person name="Ju Y.M."/>
            <person name="Slot J.C."/>
            <person name="Ahrendt S."/>
            <person name="Moore L.P."/>
            <person name="Eastman K.E."/>
            <person name="Scott K."/>
            <person name="Konkel Z."/>
            <person name="Mondo S.J."/>
            <person name="Kuo A."/>
            <person name="Hayes R.D."/>
            <person name="Haridas S."/>
            <person name="Andreopoulos B."/>
            <person name="Riley R."/>
            <person name="LaButti K."/>
            <person name="Pangilinan J."/>
            <person name="Lipzen A."/>
            <person name="Amirebrahimi M."/>
            <person name="Yan J."/>
            <person name="Adam C."/>
            <person name="Keymanesh K."/>
            <person name="Ng V."/>
            <person name="Louie K."/>
            <person name="Northen T."/>
            <person name="Drula E."/>
            <person name="Henrissat B."/>
            <person name="Hsieh H.M."/>
            <person name="Youens-Clark K."/>
            <person name="Lutzoni F."/>
            <person name="Miadlikowska J."/>
            <person name="Eastwood D.C."/>
            <person name="Hamelin R.C."/>
            <person name="Grigoriev I.V."/>
            <person name="U'Ren J.M."/>
        </authorList>
    </citation>
    <scope>NUCLEOTIDE SEQUENCE [LARGE SCALE GENOMIC DNA]</scope>
    <source>
        <strain evidence="1 2">ER1909</strain>
    </source>
</reference>
<dbReference type="EMBL" id="MU394389">
    <property type="protein sequence ID" value="KAI6081663.1"/>
    <property type="molecule type" value="Genomic_DNA"/>
</dbReference>
<evidence type="ECO:0000313" key="1">
    <source>
        <dbReference type="EMBL" id="KAI6081663.1"/>
    </source>
</evidence>
<comment type="caution">
    <text evidence="1">The sequence shown here is derived from an EMBL/GenBank/DDBJ whole genome shotgun (WGS) entry which is preliminary data.</text>
</comment>
<gene>
    <name evidence="1" type="ORF">F4821DRAFT_248725</name>
</gene>
<keyword evidence="2" id="KW-1185">Reference proteome</keyword>
<organism evidence="1 2">
    <name type="scientific">Hypoxylon rubiginosum</name>
    <dbReference type="NCBI Taxonomy" id="110542"/>
    <lineage>
        <taxon>Eukaryota</taxon>
        <taxon>Fungi</taxon>
        <taxon>Dikarya</taxon>
        <taxon>Ascomycota</taxon>
        <taxon>Pezizomycotina</taxon>
        <taxon>Sordariomycetes</taxon>
        <taxon>Xylariomycetidae</taxon>
        <taxon>Xylariales</taxon>
        <taxon>Hypoxylaceae</taxon>
        <taxon>Hypoxylon</taxon>
    </lineage>
</organism>
<dbReference type="Proteomes" id="UP001497680">
    <property type="component" value="Unassembled WGS sequence"/>
</dbReference>
<accession>A0ACC0CMN3</accession>
<protein>
    <submittedName>
        <fullName evidence="1">PLC-like phosphodiesterase</fullName>
    </submittedName>
</protein>
<sequence length="683" mass="75159">MAETAPLPPQESIHQGGGGQPGGEDRSIREVLPSTLKHLERIYAAHASPLDRQWHKDSIVEFLHRSQADKVTEISGGDVAGRDALDLAGFLRYMTSSAANALAPPADQDLGWPLASYYISSSHNTYLTGNQLNSDSNADAYRNVLLRGCRCVEIDVWDGDDSDVESSDSSDSDEDEEAREKKAMRKESRREKLASKLPGSLASRLEKTSIGKRITGKESSPPKEKGSHTAAATAPLKKPPSPQAVAIEPRVLHGYTLTKEVSFRDVCEAIRESAFVVTDLPLIVSLEVHCCQQQQEAMVRIMKEVWRDLLLPHPDDDAKFLPAPGDLRRRILVKVKYAPPDACASSPDDEESEDRLPPDAKAAATSSSPGATQKKVKKASKIIQALSALGVYTRGVSFKSLSQPEAKMPTHIFSLSEGGVAEVHESEAAKLFEHNREYLMRTYPSGMRIGSSNLDPVTFWRKGIQIVALNWQKWDEGMMLNEGLFAGTGGFVLKPEGYRGKRPVVVNVDEKEGGEKKTVPVSAPGTILHQTLDLSITVLAAQNLPLPEDDDKESKFKPYVKVELHTEPPHDAHLSVTKTKTSSSGTRAKEGEYKARTKTQKGVHPDFKSETLEVAKRVPSVVPELSFVRFLVKDDEIGRDDLAAWACIRLDRLRSGYRFVHLLDREGRECGGVLLVKIDKKLA</sequence>
<evidence type="ECO:0000313" key="2">
    <source>
        <dbReference type="Proteomes" id="UP001497680"/>
    </source>
</evidence>
<name>A0ACC0CMN3_9PEZI</name>